<proteinExistence type="predicted"/>
<sequence>MTDTTTQLEDDLRLTRARMDTRLTELQEHLTPGRILDDVMAYVRDSGSGDFGRNLLASVRNNPLPTTVTAIGLAWLMVSGSRGPGYTGTQASVSPGQPSPDIQPAERHFDDLDLRLSNAERDVVRRDNETDDAWRARVNDARAGVVGITREAAETAESFAQRITEAIEKGKESVMRNVHDVRDRAAEAGERGSAIAQAASDKVMQGTQRAKEAGSHLITTIGDNPLLLGGLALGFGALLGALIPQSEQEEAALGDVAAKASRTARDAAQSVIGRGRETAEQVLSAGQRSASAHGLSGETSVGELIAGARSGELLDKVEDTARETLQSAETALRREGSDADNSASSTSSGSSGGMSGAASKGASPTGAGGVSENSPGGTSGETAGGSSGRTSSGSGSFAGGPSGSGIKGS</sequence>
<name>A0ABU5ECJ6_9PROT</name>
<gene>
    <name evidence="2" type="ORF">SMD27_12220</name>
</gene>
<dbReference type="Proteomes" id="UP001279642">
    <property type="component" value="Unassembled WGS sequence"/>
</dbReference>
<reference evidence="2 3" key="1">
    <citation type="journal article" date="2016" name="Antonie Van Leeuwenhoek">
        <title>Dongia soli sp. nov., isolated from soil from Dokdo, Korea.</title>
        <authorList>
            <person name="Kim D.U."/>
            <person name="Lee H."/>
            <person name="Kim H."/>
            <person name="Kim S.G."/>
            <person name="Ka J.O."/>
        </authorList>
    </citation>
    <scope>NUCLEOTIDE SEQUENCE [LARGE SCALE GENOMIC DNA]</scope>
    <source>
        <strain evidence="2 3">D78</strain>
    </source>
</reference>
<feature type="region of interest" description="Disordered" evidence="1">
    <location>
        <begin position="329"/>
        <end position="409"/>
    </location>
</feature>
<keyword evidence="3" id="KW-1185">Reference proteome</keyword>
<evidence type="ECO:0000313" key="3">
    <source>
        <dbReference type="Proteomes" id="UP001279642"/>
    </source>
</evidence>
<feature type="compositionally biased region" description="Gly residues" evidence="1">
    <location>
        <begin position="396"/>
        <end position="409"/>
    </location>
</feature>
<comment type="caution">
    <text evidence="2">The sequence shown here is derived from an EMBL/GenBank/DDBJ whole genome shotgun (WGS) entry which is preliminary data.</text>
</comment>
<organism evidence="2 3">
    <name type="scientific">Dongia soli</name>
    <dbReference type="NCBI Taxonomy" id="600628"/>
    <lineage>
        <taxon>Bacteria</taxon>
        <taxon>Pseudomonadati</taxon>
        <taxon>Pseudomonadota</taxon>
        <taxon>Alphaproteobacteria</taxon>
        <taxon>Rhodospirillales</taxon>
        <taxon>Dongiaceae</taxon>
        <taxon>Dongia</taxon>
    </lineage>
</organism>
<dbReference type="Pfam" id="PF12277">
    <property type="entry name" value="DUF3618"/>
    <property type="match status" value="1"/>
</dbReference>
<dbReference type="InterPro" id="IPR022062">
    <property type="entry name" value="DUF3618"/>
</dbReference>
<evidence type="ECO:0000313" key="2">
    <source>
        <dbReference type="EMBL" id="MDY0883612.1"/>
    </source>
</evidence>
<feature type="compositionally biased region" description="Low complexity" evidence="1">
    <location>
        <begin position="339"/>
        <end position="349"/>
    </location>
</feature>
<evidence type="ECO:0000256" key="1">
    <source>
        <dbReference type="SAM" id="MobiDB-lite"/>
    </source>
</evidence>
<accession>A0ABU5ECJ6</accession>
<dbReference type="RefSeq" id="WP_320508686.1">
    <property type="nucleotide sequence ID" value="NZ_JAXCLW010000003.1"/>
</dbReference>
<dbReference type="EMBL" id="JAXCLW010000003">
    <property type="protein sequence ID" value="MDY0883612.1"/>
    <property type="molecule type" value="Genomic_DNA"/>
</dbReference>
<protein>
    <submittedName>
        <fullName evidence="2">DUF3618 domain-containing protein</fullName>
    </submittedName>
</protein>
<feature type="compositionally biased region" description="Gly residues" evidence="1">
    <location>
        <begin position="377"/>
        <end position="387"/>
    </location>
</feature>